<dbReference type="EMBL" id="NCVQ01000004">
    <property type="protein sequence ID" value="PWZ31444.1"/>
    <property type="molecule type" value="Genomic_DNA"/>
</dbReference>
<dbReference type="AlphaFoldDB" id="A0A3L6FDY2"/>
<name>A0A3L6FDY2_MAIZE</name>
<reference evidence="2" key="1">
    <citation type="journal article" date="2018" name="Nat. Genet.">
        <title>Extensive intraspecific gene order and gene structural variations between Mo17 and other maize genomes.</title>
        <authorList>
            <person name="Sun S."/>
            <person name="Zhou Y."/>
            <person name="Chen J."/>
            <person name="Shi J."/>
            <person name="Zhao H."/>
            <person name="Zhao H."/>
            <person name="Song W."/>
            <person name="Zhang M."/>
            <person name="Cui Y."/>
            <person name="Dong X."/>
            <person name="Liu H."/>
            <person name="Ma X."/>
            <person name="Jiao Y."/>
            <person name="Wang B."/>
            <person name="Wei X."/>
            <person name="Stein J.C."/>
            <person name="Glaubitz J.C."/>
            <person name="Lu F."/>
            <person name="Yu G."/>
            <person name="Liang C."/>
            <person name="Fengler K."/>
            <person name="Li B."/>
            <person name="Rafalski A."/>
            <person name="Schnable P.S."/>
            <person name="Ware D.H."/>
            <person name="Buckler E.S."/>
            <person name="Lai J."/>
        </authorList>
    </citation>
    <scope>NUCLEOTIDE SEQUENCE [LARGE SCALE GENOMIC DNA]</scope>
    <source>
        <tissue evidence="2">Seedling</tissue>
    </source>
</reference>
<evidence type="ECO:0000256" key="1">
    <source>
        <dbReference type="SAM" id="MobiDB-lite"/>
    </source>
</evidence>
<sequence>MARTPSTSLLLSHSHQEEGRGKAGKKVIQRCLMLLPTRELARQPQGDHIELHQKRHGKHLDHKVRKHEARELIGTKGKRFVKKRHAEKAQMKKT</sequence>
<evidence type="ECO:0000313" key="2">
    <source>
        <dbReference type="EMBL" id="PWZ31444.1"/>
    </source>
</evidence>
<feature type="region of interest" description="Disordered" evidence="1">
    <location>
        <begin position="1"/>
        <end position="25"/>
    </location>
</feature>
<proteinExistence type="predicted"/>
<dbReference type="Proteomes" id="UP000251960">
    <property type="component" value="Chromosome 3"/>
</dbReference>
<comment type="caution">
    <text evidence="2">The sequence shown here is derived from an EMBL/GenBank/DDBJ whole genome shotgun (WGS) entry which is preliminary data.</text>
</comment>
<protein>
    <submittedName>
        <fullName evidence="2">Ribosome biogenesis protein NSA2</fullName>
    </submittedName>
</protein>
<organism evidence="2">
    <name type="scientific">Zea mays</name>
    <name type="common">Maize</name>
    <dbReference type="NCBI Taxonomy" id="4577"/>
    <lineage>
        <taxon>Eukaryota</taxon>
        <taxon>Viridiplantae</taxon>
        <taxon>Streptophyta</taxon>
        <taxon>Embryophyta</taxon>
        <taxon>Tracheophyta</taxon>
        <taxon>Spermatophyta</taxon>
        <taxon>Magnoliopsida</taxon>
        <taxon>Liliopsida</taxon>
        <taxon>Poales</taxon>
        <taxon>Poaceae</taxon>
        <taxon>PACMAD clade</taxon>
        <taxon>Panicoideae</taxon>
        <taxon>Andropogonodae</taxon>
        <taxon>Andropogoneae</taxon>
        <taxon>Tripsacinae</taxon>
        <taxon>Zea</taxon>
    </lineage>
</organism>
<accession>A0A3L6FDY2</accession>
<gene>
    <name evidence="2" type="primary">nsa2_0</name>
    <name evidence="2" type="ORF">Zm00014a_042870</name>
</gene>